<sequence length="210" mass="21870">MRSEDTPIPTPITSTEGTSRGGARLSARLGTRVSARRTGFLAVGAAGALLLALTPVQASAAPSASSAPSAPAELEALASAQGTSDDTMDAVVEVNEVSRDASGQYATVVYTIEYDGSDDLYLGNVLTPGDYGMFDLAGVSLVDAGNMKYRPLTDADDRCLCSERLGSSVTDRLESGESVSYWAMYPLEEGVESVDVDVPEFGEITDVPVS</sequence>
<evidence type="ECO:0008006" key="4">
    <source>
        <dbReference type="Google" id="ProtNLM"/>
    </source>
</evidence>
<accession>A0ABR9PA43</accession>
<evidence type="ECO:0000256" key="1">
    <source>
        <dbReference type="SAM" id="MobiDB-lite"/>
    </source>
</evidence>
<dbReference type="RefSeq" id="WP_193123325.1">
    <property type="nucleotide sequence ID" value="NZ_JADBGI010000017.1"/>
</dbReference>
<feature type="region of interest" description="Disordered" evidence="1">
    <location>
        <begin position="1"/>
        <end position="25"/>
    </location>
</feature>
<dbReference type="EMBL" id="JADBGI010000017">
    <property type="protein sequence ID" value="MBE3000716.1"/>
    <property type="molecule type" value="Genomic_DNA"/>
</dbReference>
<gene>
    <name evidence="2" type="ORF">IDM40_18730</name>
</gene>
<comment type="caution">
    <text evidence="2">The sequence shown here is derived from an EMBL/GenBank/DDBJ whole genome shotgun (WGS) entry which is preliminary data.</text>
</comment>
<keyword evidence="3" id="KW-1185">Reference proteome</keyword>
<organism evidence="2 3">
    <name type="scientific">Nocardiopsis coralli</name>
    <dbReference type="NCBI Taxonomy" id="2772213"/>
    <lineage>
        <taxon>Bacteria</taxon>
        <taxon>Bacillati</taxon>
        <taxon>Actinomycetota</taxon>
        <taxon>Actinomycetes</taxon>
        <taxon>Streptosporangiales</taxon>
        <taxon>Nocardiopsidaceae</taxon>
        <taxon>Nocardiopsis</taxon>
    </lineage>
</organism>
<name>A0ABR9PA43_9ACTN</name>
<proteinExistence type="predicted"/>
<dbReference type="Proteomes" id="UP000806528">
    <property type="component" value="Unassembled WGS sequence"/>
</dbReference>
<reference evidence="2 3" key="1">
    <citation type="submission" date="2020-09" db="EMBL/GenBank/DDBJ databases">
        <title>Diversity and distribution of actinomycetes associated with coral in the coast of Hainan.</title>
        <authorList>
            <person name="Li F."/>
        </authorList>
    </citation>
    <scope>NUCLEOTIDE SEQUENCE [LARGE SCALE GENOMIC DNA]</scope>
    <source>
        <strain evidence="2 3">HNM0947</strain>
    </source>
</reference>
<evidence type="ECO:0000313" key="3">
    <source>
        <dbReference type="Proteomes" id="UP000806528"/>
    </source>
</evidence>
<evidence type="ECO:0000313" key="2">
    <source>
        <dbReference type="EMBL" id="MBE3000716.1"/>
    </source>
</evidence>
<protein>
    <recommendedName>
        <fullName evidence="4">DUF5067 domain-containing protein</fullName>
    </recommendedName>
</protein>